<dbReference type="AlphaFoldDB" id="A0A316AB31"/>
<sequence>MTDATPDTAPPAFTPPLTDRPIGGVDAAQSNAAMADKILTMPVQPLIDGRYAVRVLEVRGRRTGTWHRVPIAVVQVHGRRYVLSPRADRPWALNLAANPACALLSADGRQDAVAHRAEPEEAVAALRLYLSQLRWAQDQFPFSARATDDEIRARLTDVAVYRLEPAPWGDWSRP</sequence>
<keyword evidence="3" id="KW-1185">Reference proteome</keyword>
<dbReference type="InterPro" id="IPR004378">
    <property type="entry name" value="F420H2_quin_Rdtase"/>
</dbReference>
<proteinExistence type="predicted"/>
<dbReference type="SUPFAM" id="SSF50475">
    <property type="entry name" value="FMN-binding split barrel"/>
    <property type="match status" value="1"/>
</dbReference>
<protein>
    <submittedName>
        <fullName evidence="2">Uncharacterized protein DUF385</fullName>
    </submittedName>
</protein>
<evidence type="ECO:0000313" key="2">
    <source>
        <dbReference type="EMBL" id="PWJ54913.1"/>
    </source>
</evidence>
<evidence type="ECO:0000313" key="3">
    <source>
        <dbReference type="Proteomes" id="UP000245469"/>
    </source>
</evidence>
<dbReference type="Gene3D" id="2.30.110.10">
    <property type="entry name" value="Electron Transport, Fmn-binding Protein, Chain A"/>
    <property type="match status" value="1"/>
</dbReference>
<evidence type="ECO:0000256" key="1">
    <source>
        <dbReference type="SAM" id="MobiDB-lite"/>
    </source>
</evidence>
<dbReference type="EMBL" id="QGDQ01000005">
    <property type="protein sequence ID" value="PWJ54913.1"/>
    <property type="molecule type" value="Genomic_DNA"/>
</dbReference>
<reference evidence="2 3" key="1">
    <citation type="submission" date="2018-03" db="EMBL/GenBank/DDBJ databases">
        <title>Genomic Encyclopedia of Archaeal and Bacterial Type Strains, Phase II (KMG-II): from individual species to whole genera.</title>
        <authorList>
            <person name="Goeker M."/>
        </authorList>
    </citation>
    <scope>NUCLEOTIDE SEQUENCE [LARGE SCALE GENOMIC DNA]</scope>
    <source>
        <strain evidence="2 3">DSM 44889</strain>
    </source>
</reference>
<accession>A0A316AB31</accession>
<organism evidence="2 3">
    <name type="scientific">Quadrisphaera granulorum</name>
    <dbReference type="NCBI Taxonomy" id="317664"/>
    <lineage>
        <taxon>Bacteria</taxon>
        <taxon>Bacillati</taxon>
        <taxon>Actinomycetota</taxon>
        <taxon>Actinomycetes</taxon>
        <taxon>Kineosporiales</taxon>
        <taxon>Kineosporiaceae</taxon>
        <taxon>Quadrisphaera</taxon>
    </lineage>
</organism>
<dbReference type="RefSeq" id="WP_109773421.1">
    <property type="nucleotide sequence ID" value="NZ_QGDQ01000005.1"/>
</dbReference>
<dbReference type="InterPro" id="IPR012349">
    <property type="entry name" value="Split_barrel_FMN-bd"/>
</dbReference>
<feature type="region of interest" description="Disordered" evidence="1">
    <location>
        <begin position="1"/>
        <end position="23"/>
    </location>
</feature>
<comment type="caution">
    <text evidence="2">The sequence shown here is derived from an EMBL/GenBank/DDBJ whole genome shotgun (WGS) entry which is preliminary data.</text>
</comment>
<dbReference type="OrthoDB" id="3636252at2"/>
<dbReference type="Pfam" id="PF04075">
    <property type="entry name" value="F420H2_quin_red"/>
    <property type="match status" value="1"/>
</dbReference>
<name>A0A316AB31_9ACTN</name>
<dbReference type="Proteomes" id="UP000245469">
    <property type="component" value="Unassembled WGS sequence"/>
</dbReference>
<gene>
    <name evidence="2" type="ORF">BXY45_105122</name>
</gene>
<dbReference type="GO" id="GO:0016491">
    <property type="term" value="F:oxidoreductase activity"/>
    <property type="evidence" value="ECO:0007669"/>
    <property type="project" value="InterPro"/>
</dbReference>